<reference evidence="4" key="1">
    <citation type="submission" date="2018-01" db="EMBL/GenBank/DDBJ databases">
        <title>Complete genome of Tamlana sp. UJ94.</title>
        <authorList>
            <person name="Jung J."/>
            <person name="Chung D."/>
            <person name="Bae S.S."/>
            <person name="Baek K."/>
        </authorList>
    </citation>
    <scope>NUCLEOTIDE SEQUENCE [LARGE SCALE GENOMIC DNA]</scope>
    <source>
        <strain evidence="4">UJ94</strain>
    </source>
</reference>
<name>A0A2I7SGM0_9FLAO</name>
<gene>
    <name evidence="3" type="ORF">C1A40_06065</name>
</gene>
<dbReference type="EMBL" id="CP025938">
    <property type="protein sequence ID" value="AUS05059.1"/>
    <property type="molecule type" value="Genomic_DNA"/>
</dbReference>
<protein>
    <recommendedName>
        <fullName evidence="2">SusE outer membrane protein domain-containing protein</fullName>
    </recommendedName>
</protein>
<keyword evidence="1" id="KW-0732">Signal</keyword>
<dbReference type="Pfam" id="PF14292">
    <property type="entry name" value="SusE"/>
    <property type="match status" value="1"/>
</dbReference>
<evidence type="ECO:0000256" key="1">
    <source>
        <dbReference type="SAM" id="SignalP"/>
    </source>
</evidence>
<dbReference type="InterPro" id="IPR025970">
    <property type="entry name" value="SusE"/>
</dbReference>
<dbReference type="KEGG" id="taj:C1A40_06065"/>
<feature type="chain" id="PRO_5014424977" description="SusE outer membrane protein domain-containing protein" evidence="1">
    <location>
        <begin position="23"/>
        <end position="584"/>
    </location>
</feature>
<organism evidence="3 4">
    <name type="scientific">Pseudotamlana carrageenivorans</name>
    <dbReference type="NCBI Taxonomy" id="2069432"/>
    <lineage>
        <taxon>Bacteria</taxon>
        <taxon>Pseudomonadati</taxon>
        <taxon>Bacteroidota</taxon>
        <taxon>Flavobacteriia</taxon>
        <taxon>Flavobacteriales</taxon>
        <taxon>Flavobacteriaceae</taxon>
        <taxon>Pseudotamlana</taxon>
    </lineage>
</organism>
<evidence type="ECO:0000313" key="3">
    <source>
        <dbReference type="EMBL" id="AUS05059.1"/>
    </source>
</evidence>
<accession>A0A2I7SGM0</accession>
<keyword evidence="4" id="KW-1185">Reference proteome</keyword>
<dbReference type="AlphaFoldDB" id="A0A2I7SGM0"/>
<feature type="domain" description="SusE outer membrane protein" evidence="2">
    <location>
        <begin position="38"/>
        <end position="136"/>
    </location>
</feature>
<dbReference type="PROSITE" id="PS51257">
    <property type="entry name" value="PROKAR_LIPOPROTEIN"/>
    <property type="match status" value="1"/>
</dbReference>
<sequence>MKTLYKNIICFFLAVVTLVACETEDNLQPEGLWELSNPAITSPENDATIILNQNTPDELITFNWDAAESSAGYIVTYKVLIDTLGTTAFDNPLLIFVSGNGGKDLSASVSHETLDEALSIAGYPANSNAELSWAVQASSINKQSTDIQKITVKRFENEIIPDQLFLSGNAVENNNNIAEAIPLKRLNNADGDPSNIHEIYTSLTAGKTFKLYSEQSLPAHVYGGGANDGELVKSGTAISVSEDGAYRIRIDLDNNTYSILKIERWNVKGSPIVGGWGSDEPLEYIGGGVWQATMDFVDTGGFLFRADVNDGGYWDYLMKRVTGTTNQVIMESDAASQGVTYEDVPGEIKGSVIVTLDLSASSYTYNIEKDPNASEPIDTPDSLFLFVNGNMATELTKDGDVFKTDAHFALQNGDMVALNTSADGSGTSYTMFANIGATDATDDAKVMMSSDLSEESGDISVERDQAYAFAIDFANAKFQWSYYNLFLFHWDEINQDWDGRNEYLLTYEHPFKFTSTVALKANFDMKFFSPWDNDFGGDDPSALSGGMTNGGGSNIRNIVTDGNYLVNVEVTNNYTTGTYEFTQP</sequence>
<proteinExistence type="predicted"/>
<dbReference type="OrthoDB" id="975117at2"/>
<evidence type="ECO:0000313" key="4">
    <source>
        <dbReference type="Proteomes" id="UP000236592"/>
    </source>
</evidence>
<dbReference type="Proteomes" id="UP000236592">
    <property type="component" value="Chromosome"/>
</dbReference>
<dbReference type="RefSeq" id="WP_102995117.1">
    <property type="nucleotide sequence ID" value="NZ_CP025938.1"/>
</dbReference>
<dbReference type="Gene3D" id="2.60.40.3620">
    <property type="match status" value="2"/>
</dbReference>
<evidence type="ECO:0000259" key="2">
    <source>
        <dbReference type="Pfam" id="PF14292"/>
    </source>
</evidence>
<feature type="signal peptide" evidence="1">
    <location>
        <begin position="1"/>
        <end position="22"/>
    </location>
</feature>